<dbReference type="PANTHER" id="PTHR11742">
    <property type="entry name" value="MANNOSYL-OLIGOSACCHARIDE ALPHA-1,2-MANNOSIDASE-RELATED"/>
    <property type="match status" value="1"/>
</dbReference>
<dbReference type="GO" id="GO:0005975">
    <property type="term" value="P:carbohydrate metabolic process"/>
    <property type="evidence" value="ECO:0007669"/>
    <property type="project" value="InterPro"/>
</dbReference>
<dbReference type="EC" id="3.2.1.-" evidence="10"/>
<comment type="pathway">
    <text evidence="2">Protein modification; protein glycosylation.</text>
</comment>
<evidence type="ECO:0000256" key="3">
    <source>
        <dbReference type="ARBA" id="ARBA00007658"/>
    </source>
</evidence>
<evidence type="ECO:0000256" key="1">
    <source>
        <dbReference type="ARBA" id="ARBA00001913"/>
    </source>
</evidence>
<evidence type="ECO:0000256" key="4">
    <source>
        <dbReference type="ARBA" id="ARBA00022723"/>
    </source>
</evidence>
<dbReference type="GO" id="GO:0005802">
    <property type="term" value="C:trans-Golgi network"/>
    <property type="evidence" value="ECO:0007669"/>
    <property type="project" value="TreeGrafter"/>
</dbReference>
<dbReference type="SUPFAM" id="SSF48225">
    <property type="entry name" value="Seven-hairpin glycosidases"/>
    <property type="match status" value="1"/>
</dbReference>
<keyword evidence="12" id="KW-1185">Reference proteome</keyword>
<dbReference type="Proteomes" id="UP000054498">
    <property type="component" value="Unassembled WGS sequence"/>
</dbReference>
<keyword evidence="4" id="KW-0479">Metal-binding</keyword>
<sequence>MGGLLSAYYLSGGDELFLHKAEQLGDRLMPAFNTTTGFPITKVQLKPTSKERMRMPRQDGQTNLAEAATLSMEFTTLGRITGRDDFSHAGMIGWYALMGAKNISGLYCVGLTTGHGDCYLHKLSVGSAADSMYEYMLKQWVLSNKTQEVPLLLYKDAMAGMRK</sequence>
<organism evidence="11 12">
    <name type="scientific">Monoraphidium neglectum</name>
    <dbReference type="NCBI Taxonomy" id="145388"/>
    <lineage>
        <taxon>Eukaryota</taxon>
        <taxon>Viridiplantae</taxon>
        <taxon>Chlorophyta</taxon>
        <taxon>core chlorophytes</taxon>
        <taxon>Chlorophyceae</taxon>
        <taxon>CS clade</taxon>
        <taxon>Sphaeropleales</taxon>
        <taxon>Selenastraceae</taxon>
        <taxon>Monoraphidium</taxon>
    </lineage>
</organism>
<evidence type="ECO:0000256" key="2">
    <source>
        <dbReference type="ARBA" id="ARBA00004922"/>
    </source>
</evidence>
<comment type="catalytic activity">
    <reaction evidence="9">
        <text>N(4)-(alpha-D-Man-(1-&gt;2)-alpha-D-Man-(1-&gt;2)-alpha-D-Man-(1-&gt;3)-[alpha-D-Man-(1-&gt;2)-alpha-D-Man-(1-&gt;3)-[alpha-D-Man-(1-&gt;2)-alpha-D-Man-(1-&gt;6)]-alpha-D-Man-(1-&gt;6)]-beta-D-Man-(1-&gt;4)-beta-D-GlcNAc-(1-&gt;4)-beta-D-GlcNAc)-L-asparaginyl-[protein] (N-glucan mannose isomer 9A1,2,3B1,2,3) + 4 H2O = N(4)-(alpha-D-Man-(1-&gt;3)-[alpha-D-Man-(1-&gt;3)-[alpha-D-Man-(1-&gt;6)]-alpha-D-Man-(1-&gt;6)]-beta-D-Man-(1-&gt;4)-beta-D-GlcNAc-(1-&gt;4)-beta-D-GlcNAc)-L-asparaginyl-[protein] (N-glucan mannose isomer 5A1,2) + 4 beta-D-mannose</text>
        <dbReference type="Rhea" id="RHEA:56008"/>
        <dbReference type="Rhea" id="RHEA-COMP:14356"/>
        <dbReference type="Rhea" id="RHEA-COMP:14367"/>
        <dbReference type="ChEBI" id="CHEBI:15377"/>
        <dbReference type="ChEBI" id="CHEBI:28563"/>
        <dbReference type="ChEBI" id="CHEBI:59087"/>
        <dbReference type="ChEBI" id="CHEBI:139493"/>
        <dbReference type="EC" id="3.2.1.113"/>
    </reaction>
</comment>
<evidence type="ECO:0000256" key="5">
    <source>
        <dbReference type="ARBA" id="ARBA00022801"/>
    </source>
</evidence>
<dbReference type="OrthoDB" id="8118055at2759"/>
<dbReference type="PRINTS" id="PR00747">
    <property type="entry name" value="GLYHDRLASE47"/>
</dbReference>
<evidence type="ECO:0000256" key="9">
    <source>
        <dbReference type="ARBA" id="ARBA00048605"/>
    </source>
</evidence>
<evidence type="ECO:0000313" key="11">
    <source>
        <dbReference type="EMBL" id="KIY95118.1"/>
    </source>
</evidence>
<dbReference type="GO" id="GO:0004571">
    <property type="term" value="F:mannosyl-oligosaccharide 1,2-alpha-mannosidase activity"/>
    <property type="evidence" value="ECO:0007669"/>
    <property type="project" value="UniProtKB-EC"/>
</dbReference>
<comment type="catalytic activity">
    <reaction evidence="8">
        <text>N(4)-(alpha-D-Man-(1-&gt;2)-alpha-D-Man-(1-&gt;2)-alpha-D-Man-(1-&gt;3)-[alpha-D-Man-(1-&gt;3)-[alpha-D-Man-(1-&gt;2)-alpha-D-Man-(1-&gt;6)]-alpha-D-Man-(1-&gt;6)]-beta-D-Man-(1-&gt;4)-beta-D-GlcNAc-(1-&gt;4)-beta-D-GlcNAc)-L-asparaginyl-[protein] (N-glucan mannose isomer 8A1,2,3B1,3) + 3 H2O = N(4)-(alpha-D-Man-(1-&gt;3)-[alpha-D-Man-(1-&gt;3)-[alpha-D-Man-(1-&gt;6)]-alpha-D-Man-(1-&gt;6)]-beta-D-Man-(1-&gt;4)-beta-D-GlcNAc-(1-&gt;4)-beta-D-GlcNAc)-L-asparaginyl-[protein] (N-glucan mannose isomer 5A1,2) + 3 beta-D-mannose</text>
        <dbReference type="Rhea" id="RHEA:56028"/>
        <dbReference type="Rhea" id="RHEA-COMP:14358"/>
        <dbReference type="Rhea" id="RHEA-COMP:14367"/>
        <dbReference type="ChEBI" id="CHEBI:15377"/>
        <dbReference type="ChEBI" id="CHEBI:28563"/>
        <dbReference type="ChEBI" id="CHEBI:59087"/>
        <dbReference type="ChEBI" id="CHEBI:60628"/>
        <dbReference type="EC" id="3.2.1.113"/>
    </reaction>
</comment>
<dbReference type="InterPro" id="IPR050749">
    <property type="entry name" value="Glycosyl_Hydrolase_47"/>
</dbReference>
<evidence type="ECO:0000256" key="10">
    <source>
        <dbReference type="RuleBase" id="RU361193"/>
    </source>
</evidence>
<reference evidence="11 12" key="1">
    <citation type="journal article" date="2013" name="BMC Genomics">
        <title>Reconstruction of the lipid metabolism for the microalga Monoraphidium neglectum from its genome sequence reveals characteristics suitable for biofuel production.</title>
        <authorList>
            <person name="Bogen C."/>
            <person name="Al-Dilaimi A."/>
            <person name="Albersmeier A."/>
            <person name="Wichmann J."/>
            <person name="Grundmann M."/>
            <person name="Rupp O."/>
            <person name="Lauersen K.J."/>
            <person name="Blifernez-Klassen O."/>
            <person name="Kalinowski J."/>
            <person name="Goesmann A."/>
            <person name="Mussgnug J.H."/>
            <person name="Kruse O."/>
        </authorList>
    </citation>
    <scope>NUCLEOTIDE SEQUENCE [LARGE SCALE GENOMIC DNA]</scope>
    <source>
        <strain evidence="11 12">SAG 48.87</strain>
    </source>
</reference>
<dbReference type="KEGG" id="mng:MNEG_12845"/>
<dbReference type="InterPro" id="IPR036026">
    <property type="entry name" value="Seven-hairpin_glycosidases"/>
</dbReference>
<keyword evidence="7" id="KW-1015">Disulfide bond</keyword>
<dbReference type="InterPro" id="IPR012341">
    <property type="entry name" value="6hp_glycosidase-like_sf"/>
</dbReference>
<dbReference type="GO" id="GO:0005783">
    <property type="term" value="C:endoplasmic reticulum"/>
    <property type="evidence" value="ECO:0007669"/>
    <property type="project" value="TreeGrafter"/>
</dbReference>
<dbReference type="Pfam" id="PF01532">
    <property type="entry name" value="Glyco_hydro_47"/>
    <property type="match status" value="1"/>
</dbReference>
<evidence type="ECO:0000256" key="6">
    <source>
        <dbReference type="ARBA" id="ARBA00022837"/>
    </source>
</evidence>
<dbReference type="Gene3D" id="1.50.10.10">
    <property type="match status" value="1"/>
</dbReference>
<keyword evidence="5 10" id="KW-0378">Hydrolase</keyword>
<gene>
    <name evidence="11" type="ORF">MNEG_12845</name>
</gene>
<dbReference type="GO" id="GO:0016020">
    <property type="term" value="C:membrane"/>
    <property type="evidence" value="ECO:0007669"/>
    <property type="project" value="InterPro"/>
</dbReference>
<accession>A0A0D2KH80</accession>
<evidence type="ECO:0000256" key="7">
    <source>
        <dbReference type="ARBA" id="ARBA00023157"/>
    </source>
</evidence>
<evidence type="ECO:0000313" key="12">
    <source>
        <dbReference type="Proteomes" id="UP000054498"/>
    </source>
</evidence>
<dbReference type="InterPro" id="IPR001382">
    <property type="entry name" value="Glyco_hydro_47"/>
</dbReference>
<keyword evidence="10 11" id="KW-0326">Glycosidase</keyword>
<dbReference type="RefSeq" id="XP_013894138.1">
    <property type="nucleotide sequence ID" value="XM_014038684.1"/>
</dbReference>
<dbReference type="AlphaFoldDB" id="A0A0D2KH80"/>
<comment type="cofactor">
    <cofactor evidence="1">
        <name>Ca(2+)</name>
        <dbReference type="ChEBI" id="CHEBI:29108"/>
    </cofactor>
</comment>
<comment type="similarity">
    <text evidence="3 10">Belongs to the glycosyl hydrolase 47 family.</text>
</comment>
<dbReference type="GeneID" id="25730248"/>
<dbReference type="STRING" id="145388.A0A0D2KH80"/>
<proteinExistence type="inferred from homology"/>
<evidence type="ECO:0000256" key="8">
    <source>
        <dbReference type="ARBA" id="ARBA00047669"/>
    </source>
</evidence>
<keyword evidence="6" id="KW-0106">Calcium</keyword>
<name>A0A0D2KH80_9CHLO</name>
<protein>
    <recommendedName>
        <fullName evidence="10">alpha-1,2-Mannosidase</fullName>
        <ecNumber evidence="10">3.2.1.-</ecNumber>
    </recommendedName>
</protein>
<dbReference type="EMBL" id="KK103687">
    <property type="protein sequence ID" value="KIY95118.1"/>
    <property type="molecule type" value="Genomic_DNA"/>
</dbReference>
<dbReference type="GO" id="GO:0005768">
    <property type="term" value="C:endosome"/>
    <property type="evidence" value="ECO:0007669"/>
    <property type="project" value="TreeGrafter"/>
</dbReference>
<dbReference type="GO" id="GO:0005509">
    <property type="term" value="F:calcium ion binding"/>
    <property type="evidence" value="ECO:0007669"/>
    <property type="project" value="InterPro"/>
</dbReference>
<dbReference type="PANTHER" id="PTHR11742:SF55">
    <property type="entry name" value="ENDOPLASMIC RETICULUM MANNOSYL-OLIGOSACCHARIDE 1,2-ALPHA-MANNOSIDASE"/>
    <property type="match status" value="1"/>
</dbReference>